<dbReference type="PANTHER" id="PTHR10472">
    <property type="entry name" value="D-TYROSYL-TRNA TYR DEACYLASE"/>
    <property type="match status" value="1"/>
</dbReference>
<dbReference type="InterPro" id="IPR023509">
    <property type="entry name" value="DTD-like_sf"/>
</dbReference>
<gene>
    <name evidence="2" type="primary">dtd</name>
    <name evidence="4" type="ORF">ENT72_04930</name>
    <name evidence="3" type="ORF">ENU12_01745</name>
</gene>
<sequence length="149" mass="16572">MRAVVQRVTKASVSVDNEVVGKISNGIVILLGVGKDDTEEDAKYLAEKIVNLRIFDDEDGKMNFSLLDVKGQALIISQFTLYGDCRRGRRPSYSDSAPPDLAKALYEKFIELVKNYDVHVETGIFAAHMLVEIHNDGPVTLLLDSKKVF</sequence>
<dbReference type="InterPro" id="IPR003732">
    <property type="entry name" value="Daa-tRNA_deacyls_DTD"/>
</dbReference>
<dbReference type="GO" id="GO:0005737">
    <property type="term" value="C:cytoplasm"/>
    <property type="evidence" value="ECO:0007669"/>
    <property type="project" value="UniProtKB-SubCell"/>
</dbReference>
<comment type="caution">
    <text evidence="4">The sequence shown here is derived from an EMBL/GenBank/DDBJ whole genome shotgun (WGS) entry which is preliminary data.</text>
</comment>
<keyword evidence="2" id="KW-0963">Cytoplasm</keyword>
<comment type="domain">
    <text evidence="2">A Gly-cisPro motif from one monomer fits into the active site of the other monomer to allow specific chiral rejection of L-amino acids.</text>
</comment>
<evidence type="ECO:0000256" key="1">
    <source>
        <dbReference type="ARBA" id="ARBA00009673"/>
    </source>
</evidence>
<name>A0A7C4VVZ9_FERPE</name>
<evidence type="ECO:0000313" key="4">
    <source>
        <dbReference type="EMBL" id="HGU42245.1"/>
    </source>
</evidence>
<dbReference type="GO" id="GO:0000049">
    <property type="term" value="F:tRNA binding"/>
    <property type="evidence" value="ECO:0007669"/>
    <property type="project" value="UniProtKB-UniRule"/>
</dbReference>
<dbReference type="SUPFAM" id="SSF69500">
    <property type="entry name" value="DTD-like"/>
    <property type="match status" value="1"/>
</dbReference>
<dbReference type="EMBL" id="DTBH01000043">
    <property type="protein sequence ID" value="HGQ76654.1"/>
    <property type="molecule type" value="Genomic_DNA"/>
</dbReference>
<dbReference type="Gene3D" id="3.50.80.10">
    <property type="entry name" value="D-tyrosyl-tRNA(Tyr) deacylase"/>
    <property type="match status" value="1"/>
</dbReference>
<evidence type="ECO:0000256" key="2">
    <source>
        <dbReference type="HAMAP-Rule" id="MF_00518"/>
    </source>
</evidence>
<dbReference type="EC" id="3.1.1.-" evidence="2"/>
<dbReference type="EMBL" id="DSZT01000157">
    <property type="protein sequence ID" value="HGU42245.1"/>
    <property type="molecule type" value="Genomic_DNA"/>
</dbReference>
<dbReference type="PANTHER" id="PTHR10472:SF5">
    <property type="entry name" value="D-AMINOACYL-TRNA DEACYLASE 1"/>
    <property type="match status" value="1"/>
</dbReference>
<dbReference type="HAMAP" id="MF_00518">
    <property type="entry name" value="Deacylase_Dtd"/>
    <property type="match status" value="1"/>
</dbReference>
<comment type="subcellular location">
    <subcellularLocation>
        <location evidence="2">Cytoplasm</location>
    </subcellularLocation>
</comment>
<comment type="catalytic activity">
    <reaction evidence="2">
        <text>glycyl-tRNA(Ala) + H2O = tRNA(Ala) + glycine + H(+)</text>
        <dbReference type="Rhea" id="RHEA:53744"/>
        <dbReference type="Rhea" id="RHEA-COMP:9657"/>
        <dbReference type="Rhea" id="RHEA-COMP:13640"/>
        <dbReference type="ChEBI" id="CHEBI:15377"/>
        <dbReference type="ChEBI" id="CHEBI:15378"/>
        <dbReference type="ChEBI" id="CHEBI:57305"/>
        <dbReference type="ChEBI" id="CHEBI:78442"/>
        <dbReference type="ChEBI" id="CHEBI:78522"/>
    </reaction>
</comment>
<proteinExistence type="inferred from homology"/>
<keyword evidence="2" id="KW-0820">tRNA-binding</keyword>
<dbReference type="AlphaFoldDB" id="A0A7C4VVZ9"/>
<feature type="short sequence motif" description="Gly-cisPro motif, important for rejection of L-amino acids" evidence="2">
    <location>
        <begin position="137"/>
        <end position="138"/>
    </location>
</feature>
<comment type="subunit">
    <text evidence="2">Homodimer.</text>
</comment>
<dbReference type="FunFam" id="3.50.80.10:FF:000001">
    <property type="entry name" value="D-aminoacyl-tRNA deacylase"/>
    <property type="match status" value="1"/>
</dbReference>
<dbReference type="GO" id="GO:0106026">
    <property type="term" value="F:Gly-tRNA(Ala) deacylase activity"/>
    <property type="evidence" value="ECO:0007669"/>
    <property type="project" value="UniProtKB-UniRule"/>
</dbReference>
<keyword evidence="2 4" id="KW-0378">Hydrolase</keyword>
<reference evidence="4" key="1">
    <citation type="journal article" date="2020" name="mSystems">
        <title>Genome- and Community-Level Interaction Insights into Carbon Utilization and Element Cycling Functions of Hydrothermarchaeota in Hydrothermal Sediment.</title>
        <authorList>
            <person name="Zhou Z."/>
            <person name="Liu Y."/>
            <person name="Xu W."/>
            <person name="Pan J."/>
            <person name="Luo Z.H."/>
            <person name="Li M."/>
        </authorList>
    </citation>
    <scope>NUCLEOTIDE SEQUENCE [LARGE SCALE GENOMIC DNA]</scope>
    <source>
        <strain evidence="4">SpSt-604</strain>
        <strain evidence="3">SpSt-640</strain>
    </source>
</reference>
<keyword evidence="2" id="KW-0694">RNA-binding</keyword>
<comment type="function">
    <text evidence="2">An aminoacyl-tRNA editing enzyme that deacylates mischarged D-aminoacyl-tRNAs. Also deacylates mischarged glycyl-tRNA(Ala), protecting cells against glycine mischarging by AlaRS. Acts via tRNA-based rather than protein-based catalysis; rejects L-amino acids rather than detecting D-amino acids in the active site. By recycling D-aminoacyl-tRNA to D-amino acids and free tRNA molecules, this enzyme counteracts the toxicity associated with the formation of D-aminoacyl-tRNA entities in vivo and helps enforce protein L-homochirality.</text>
</comment>
<dbReference type="CDD" id="cd00563">
    <property type="entry name" value="Dtyr_deacylase"/>
    <property type="match status" value="1"/>
</dbReference>
<accession>A0A7C4VVZ9</accession>
<dbReference type="GO" id="GO:0019478">
    <property type="term" value="P:D-amino acid catabolic process"/>
    <property type="evidence" value="ECO:0007669"/>
    <property type="project" value="UniProtKB-UniRule"/>
</dbReference>
<dbReference type="Pfam" id="PF02580">
    <property type="entry name" value="Tyr_Deacylase"/>
    <property type="match status" value="1"/>
</dbReference>
<evidence type="ECO:0000313" key="3">
    <source>
        <dbReference type="EMBL" id="HGQ76654.1"/>
    </source>
</evidence>
<dbReference type="NCBIfam" id="TIGR00256">
    <property type="entry name" value="D-aminoacyl-tRNA deacylase"/>
    <property type="match status" value="1"/>
</dbReference>
<protein>
    <recommendedName>
        <fullName evidence="2">D-aminoacyl-tRNA deacylase</fullName>
        <shortName evidence="2">DTD</shortName>
        <ecNumber evidence="2">3.1.1.96</ecNumber>
    </recommendedName>
    <alternativeName>
        <fullName evidence="2">Gly-tRNA(Ala) deacylase</fullName>
        <ecNumber evidence="2">3.1.1.-</ecNumber>
    </alternativeName>
</protein>
<comment type="catalytic activity">
    <reaction evidence="2">
        <text>a D-aminoacyl-tRNA + H2O = a tRNA + a D-alpha-amino acid + H(+)</text>
        <dbReference type="Rhea" id="RHEA:13953"/>
        <dbReference type="Rhea" id="RHEA-COMP:10123"/>
        <dbReference type="Rhea" id="RHEA-COMP:10124"/>
        <dbReference type="ChEBI" id="CHEBI:15377"/>
        <dbReference type="ChEBI" id="CHEBI:15378"/>
        <dbReference type="ChEBI" id="CHEBI:59871"/>
        <dbReference type="ChEBI" id="CHEBI:78442"/>
        <dbReference type="ChEBI" id="CHEBI:79333"/>
        <dbReference type="EC" id="3.1.1.96"/>
    </reaction>
</comment>
<dbReference type="GO" id="GO:0051500">
    <property type="term" value="F:D-tyrosyl-tRNA(Tyr) deacylase activity"/>
    <property type="evidence" value="ECO:0007669"/>
    <property type="project" value="TreeGrafter"/>
</dbReference>
<dbReference type="GO" id="GO:0043908">
    <property type="term" value="F:Ser(Gly)-tRNA(Ala) hydrolase activity"/>
    <property type="evidence" value="ECO:0007669"/>
    <property type="project" value="UniProtKB-UniRule"/>
</dbReference>
<dbReference type="EC" id="3.1.1.96" evidence="2"/>
<organism evidence="4">
    <name type="scientific">Fervidobacterium pennivorans</name>
    <dbReference type="NCBI Taxonomy" id="93466"/>
    <lineage>
        <taxon>Bacteria</taxon>
        <taxon>Thermotogati</taxon>
        <taxon>Thermotogota</taxon>
        <taxon>Thermotogae</taxon>
        <taxon>Thermotogales</taxon>
        <taxon>Fervidobacteriaceae</taxon>
        <taxon>Fervidobacterium</taxon>
    </lineage>
</organism>
<comment type="similarity">
    <text evidence="1 2">Belongs to the DTD family.</text>
</comment>